<evidence type="ECO:0000256" key="3">
    <source>
        <dbReference type="PIRSR" id="PIRSR630564-2"/>
    </source>
</evidence>
<dbReference type="STRING" id="675824.A0A1E3Q7X4"/>
<dbReference type="CDD" id="cd17666">
    <property type="entry name" value="PTP-MTM-like_fungal"/>
    <property type="match status" value="1"/>
</dbReference>
<gene>
    <name evidence="6" type="ORF">LIPSTDRAFT_63536</name>
</gene>
<dbReference type="PANTHER" id="PTHR10807:SF128">
    <property type="entry name" value="PHOSPHATIDYLINOSITOL-3,5-BISPHOSPHATE 3-PHOSPHATASE"/>
    <property type="match status" value="1"/>
</dbReference>
<sequence length="777" mass="87703">MDDLDKIKVTLSRSKRVTECERPVSAVYPVLAVYPVWQAYRRIYELEQLHHRLHPTTTIESTLASAILKSQLYSSSVPPLAFPSATVVNMINQVNDVEMVRRGVHAPGTLHLTTHHLIFRENAVPNKEVWVCYPIMAYVERRPFSSFTGFSALRIRCRDFAFLSLNFNNERDSKAVFDTLMALACVRSAERTINTWNIYDPIKEFQRMGVGTTIKSWRVTTINEDYQFCATYPRVLVVPASVPDSVLTYAGRYRSKARIPTLSYIHPLNNCTITRCSQPLVGLKQNRSAQDERFIHAIFTTTKVPNTYGASQENLIVDARPTTNAIAQTALGAGSENMENYKFARKVYLGIDNIHVMRESLNKVYEALKDSDITPLPPNRELLYKSGWLKHISTVMEGAVLMGKRIHYYHSHVLVHCSDGWDRTAQLSSLAQIFLDPYFRTIDGFITLVEKEWLACGHRFAERCGHLSSEKSFVQASDKSGNTVSQSTAHQAFSNVMSAAKSAAEKASAGGGGGSPSHGASLKYTAPIFHQFLDCVYQLLRQFPDRFEYQERFLRRMLYHLYSCQYGTFLYNNEKERIDANVSQRAQSVWDYFVVRKQEFINPRYVPDLDQGDRGADAVIFPDPKNIRWWHEVFGRSEEEMSVVTLNGIGSTATAQAVVQNRRRLQHYQQPKSQQQGPRVIPTSQSHSYDSLREVASSTLSSWASSMAASSNAWVNAASPYIASSSAYLSSSYADAVEEPRVSEIHSSSIYHPSPKSAFSPTPSTADSDNITVYDHN</sequence>
<dbReference type="PANTHER" id="PTHR10807">
    <property type="entry name" value="MYOTUBULARIN-RELATED"/>
    <property type="match status" value="1"/>
</dbReference>
<dbReference type="AlphaFoldDB" id="A0A1E3Q7X4"/>
<feature type="compositionally biased region" description="Polar residues" evidence="4">
    <location>
        <begin position="667"/>
        <end position="687"/>
    </location>
</feature>
<dbReference type="InterPro" id="IPR011993">
    <property type="entry name" value="PH-like_dom_sf"/>
</dbReference>
<dbReference type="GO" id="GO:0004438">
    <property type="term" value="F:phosphatidylinositol-3-phosphate phosphatase activity"/>
    <property type="evidence" value="ECO:0007669"/>
    <property type="project" value="EnsemblFungi"/>
</dbReference>
<dbReference type="Proteomes" id="UP000094385">
    <property type="component" value="Unassembled WGS sequence"/>
</dbReference>
<evidence type="ECO:0000313" key="6">
    <source>
        <dbReference type="EMBL" id="ODQ73252.1"/>
    </source>
</evidence>
<evidence type="ECO:0000256" key="4">
    <source>
        <dbReference type="SAM" id="MobiDB-lite"/>
    </source>
</evidence>
<dbReference type="InterPro" id="IPR048994">
    <property type="entry name" value="PH-GRAM_MTMR6-9"/>
</dbReference>
<proteinExistence type="inferred from homology"/>
<dbReference type="InterPro" id="IPR016130">
    <property type="entry name" value="Tyr_Pase_AS"/>
</dbReference>
<feature type="active site" description="Phosphocysteine intermediate" evidence="2">
    <location>
        <position position="417"/>
    </location>
</feature>
<evidence type="ECO:0000259" key="5">
    <source>
        <dbReference type="PROSITE" id="PS51339"/>
    </source>
</evidence>
<feature type="binding site" evidence="3">
    <location>
        <begin position="417"/>
        <end position="423"/>
    </location>
    <ligand>
        <name>substrate</name>
    </ligand>
</feature>
<protein>
    <recommendedName>
        <fullName evidence="5">Myotubularin phosphatase domain-containing protein</fullName>
    </recommendedName>
</protein>
<dbReference type="OrthoDB" id="271628at2759"/>
<evidence type="ECO:0000313" key="7">
    <source>
        <dbReference type="Proteomes" id="UP000094385"/>
    </source>
</evidence>
<dbReference type="GO" id="GO:0003729">
    <property type="term" value="F:mRNA binding"/>
    <property type="evidence" value="ECO:0007669"/>
    <property type="project" value="EnsemblFungi"/>
</dbReference>
<dbReference type="Pfam" id="PF21098">
    <property type="entry name" value="PH-GRAM_MTMR6-like"/>
    <property type="match status" value="1"/>
</dbReference>
<dbReference type="Pfam" id="PF06602">
    <property type="entry name" value="Myotub-related"/>
    <property type="match status" value="1"/>
</dbReference>
<dbReference type="InterPro" id="IPR010569">
    <property type="entry name" value="Myotubularin-like_Pase_dom"/>
</dbReference>
<evidence type="ECO:0000256" key="2">
    <source>
        <dbReference type="PIRSR" id="PIRSR630564-1"/>
    </source>
</evidence>
<dbReference type="Gene3D" id="2.30.29.30">
    <property type="entry name" value="Pleckstrin-homology domain (PH domain)/Phosphotyrosine-binding domain (PTB)"/>
    <property type="match status" value="1"/>
</dbReference>
<reference evidence="6 7" key="1">
    <citation type="journal article" date="2016" name="Proc. Natl. Acad. Sci. U.S.A.">
        <title>Comparative genomics of biotechnologically important yeasts.</title>
        <authorList>
            <person name="Riley R."/>
            <person name="Haridas S."/>
            <person name="Wolfe K.H."/>
            <person name="Lopes M.R."/>
            <person name="Hittinger C.T."/>
            <person name="Goeker M."/>
            <person name="Salamov A.A."/>
            <person name="Wisecaver J.H."/>
            <person name="Long T.M."/>
            <person name="Calvey C.H."/>
            <person name="Aerts A.L."/>
            <person name="Barry K.W."/>
            <person name="Choi C."/>
            <person name="Clum A."/>
            <person name="Coughlan A.Y."/>
            <person name="Deshpande S."/>
            <person name="Douglass A.P."/>
            <person name="Hanson S.J."/>
            <person name="Klenk H.-P."/>
            <person name="LaButti K.M."/>
            <person name="Lapidus A."/>
            <person name="Lindquist E.A."/>
            <person name="Lipzen A.M."/>
            <person name="Meier-Kolthoff J.P."/>
            <person name="Ohm R.A."/>
            <person name="Otillar R.P."/>
            <person name="Pangilinan J.L."/>
            <person name="Peng Y."/>
            <person name="Rokas A."/>
            <person name="Rosa C.A."/>
            <person name="Scheuner C."/>
            <person name="Sibirny A.A."/>
            <person name="Slot J.C."/>
            <person name="Stielow J.B."/>
            <person name="Sun H."/>
            <person name="Kurtzman C.P."/>
            <person name="Blackwell M."/>
            <person name="Grigoriev I.V."/>
            <person name="Jeffries T.W."/>
        </authorList>
    </citation>
    <scope>NUCLEOTIDE SEQUENCE [LARGE SCALE GENOMIC DNA]</scope>
    <source>
        <strain evidence="6 7">NRRL Y-11557</strain>
    </source>
</reference>
<dbReference type="InterPro" id="IPR030564">
    <property type="entry name" value="Myotubularin"/>
</dbReference>
<dbReference type="PROSITE" id="PS00383">
    <property type="entry name" value="TYR_PHOSPHATASE_1"/>
    <property type="match status" value="1"/>
</dbReference>
<dbReference type="SUPFAM" id="SSF50729">
    <property type="entry name" value="PH domain-like"/>
    <property type="match status" value="1"/>
</dbReference>
<accession>A0A1E3Q7X4</accession>
<dbReference type="GO" id="GO:0016020">
    <property type="term" value="C:membrane"/>
    <property type="evidence" value="ECO:0007669"/>
    <property type="project" value="TreeGrafter"/>
</dbReference>
<organism evidence="6 7">
    <name type="scientific">Lipomyces starkeyi NRRL Y-11557</name>
    <dbReference type="NCBI Taxonomy" id="675824"/>
    <lineage>
        <taxon>Eukaryota</taxon>
        <taxon>Fungi</taxon>
        <taxon>Dikarya</taxon>
        <taxon>Ascomycota</taxon>
        <taxon>Saccharomycotina</taxon>
        <taxon>Lipomycetes</taxon>
        <taxon>Lipomycetales</taxon>
        <taxon>Lipomycetaceae</taxon>
        <taxon>Lipomyces</taxon>
    </lineage>
</organism>
<dbReference type="EMBL" id="KV454294">
    <property type="protein sequence ID" value="ODQ73252.1"/>
    <property type="molecule type" value="Genomic_DNA"/>
</dbReference>
<feature type="region of interest" description="Disordered" evidence="4">
    <location>
        <begin position="665"/>
        <end position="687"/>
    </location>
</feature>
<feature type="binding site" evidence="3">
    <location>
        <begin position="353"/>
        <end position="354"/>
    </location>
    <ligand>
        <name>substrate</name>
    </ligand>
</feature>
<feature type="compositionally biased region" description="Polar residues" evidence="4">
    <location>
        <begin position="746"/>
        <end position="771"/>
    </location>
</feature>
<dbReference type="GO" id="GO:0005737">
    <property type="term" value="C:cytoplasm"/>
    <property type="evidence" value="ECO:0007669"/>
    <property type="project" value="TreeGrafter"/>
</dbReference>
<dbReference type="PROSITE" id="PS51339">
    <property type="entry name" value="PPASE_MYOTUBULARIN"/>
    <property type="match status" value="1"/>
</dbReference>
<dbReference type="GO" id="GO:0046856">
    <property type="term" value="P:phosphatidylinositol dephosphorylation"/>
    <property type="evidence" value="ECO:0007669"/>
    <property type="project" value="EnsemblFungi"/>
</dbReference>
<keyword evidence="7" id="KW-1185">Reference proteome</keyword>
<comment type="similarity">
    <text evidence="1">Belongs to the protein-tyrosine phosphatase family. Non-receptor class myotubularin subfamily.</text>
</comment>
<evidence type="ECO:0000256" key="1">
    <source>
        <dbReference type="ARBA" id="ARBA00007471"/>
    </source>
</evidence>
<name>A0A1E3Q7X4_LIPST</name>
<dbReference type="SUPFAM" id="SSF52799">
    <property type="entry name" value="(Phosphotyrosine protein) phosphatases II"/>
    <property type="match status" value="1"/>
</dbReference>
<dbReference type="InterPro" id="IPR029021">
    <property type="entry name" value="Prot-tyrosine_phosphatase-like"/>
</dbReference>
<feature type="region of interest" description="Disordered" evidence="4">
    <location>
        <begin position="746"/>
        <end position="777"/>
    </location>
</feature>
<feature type="domain" description="Myotubularin phosphatase" evidence="5">
    <location>
        <begin position="195"/>
        <end position="634"/>
    </location>
</feature>